<proteinExistence type="predicted"/>
<dbReference type="PROSITE" id="PS50077">
    <property type="entry name" value="HEAT_REPEAT"/>
    <property type="match status" value="1"/>
</dbReference>
<sequence length="892" mass="93040">MAALLESLPTPASGSSQDSAAGSWYQKAARCRWLAQQALLPSAAAGICELRALGSDEDAAVREAAVRALGALGAQGGAEEARLALVEVAECESSGAVLTEALEALRVATRGAEEPTGTVHLRAAAVASQVVRTPTTTNNNNNNNNTVADLLVAALRLLEQVAAVDDAAVVSAVAARCKDSAPTVRTVAVQALAALSSGRVLLAVLAGDSAAASPLGSTRDPDWQVREAAVRALARVGARSPQARKAAAAASCDMHAAVRAAAAEALRHLAPQNDADCVSLLCDLCADSSSDVRGAALHSMRRAASRPDGSRPYAAVKACLECWENSWDGLLRQLALLTAAALAGRNDPEVVKCVARGLDSRDEELRMAAIAGMPLVGDGDDELVVAQLVRRLADCHPPVRRAALKALCEVVPVGNQVAVQLLVGRAGSPSIDVRLAVLDGLRQVACRGDATATEAVLERLDDAEARVRAAAVHTLADLAASCDSDEVITQVALRLEDVDPAVRASVSEALPHLASSGNRKVLQCLSHCCRSMRPPPHRESIREAACWALAKFAQKGDGQAIAVICESIDENYPQAAAGALRALVEVSLPGDLAAIDAAAAALAHKEQLTRDIALEVLEKLADRGAAAPPASLAAFAIVFEGSWTGGSIKGSKIFWNCDNQQVTPFELRGRSILSTSCVDSEGRTFPCWARLDAYGRLRWDFGEDWLRSTEPADSEELETTSLPALCGAALIPAKSPDELSPRLDAVAESQEVASEDVGDAYAVAAVAALLKSKDATVRQTAVVAVPRVAGRGCRAAIECLLQVMQDESVAVRLAAVESLAAVAQVGDTLAIEALRVRLEDQERAKESPSGKPVGPCVGMCAAKALKKLVTSREELVQIASKLKFTGPSMRGF</sequence>
<feature type="repeat" description="HEAT" evidence="2">
    <location>
        <begin position="796"/>
        <end position="834"/>
    </location>
</feature>
<dbReference type="InterPro" id="IPR021133">
    <property type="entry name" value="HEAT_type_2"/>
</dbReference>
<dbReference type="InterPro" id="IPR016024">
    <property type="entry name" value="ARM-type_fold"/>
</dbReference>
<evidence type="ECO:0000256" key="1">
    <source>
        <dbReference type="ARBA" id="ARBA00045876"/>
    </source>
</evidence>
<evidence type="ECO:0000313" key="3">
    <source>
        <dbReference type="EMBL" id="CAE8735085.1"/>
    </source>
</evidence>
<comment type="caution">
    <text evidence="3">The sequence shown here is derived from an EMBL/GenBank/DDBJ whole genome shotgun (WGS) entry which is preliminary data.</text>
</comment>
<evidence type="ECO:0000313" key="4">
    <source>
        <dbReference type="Proteomes" id="UP000626109"/>
    </source>
</evidence>
<name>A0A813LMT4_POLGL</name>
<dbReference type="PANTHER" id="PTHR12697:SF5">
    <property type="entry name" value="DEOXYHYPUSINE HYDROXYLASE"/>
    <property type="match status" value="1"/>
</dbReference>
<evidence type="ECO:0000256" key="2">
    <source>
        <dbReference type="PROSITE-ProRule" id="PRU00103"/>
    </source>
</evidence>
<accession>A0A813LMT4</accession>
<dbReference type="PANTHER" id="PTHR12697">
    <property type="entry name" value="PBS LYASE HEAT-LIKE PROTEIN"/>
    <property type="match status" value="1"/>
</dbReference>
<dbReference type="EMBL" id="CAJNNW010036513">
    <property type="protein sequence ID" value="CAE8735085.1"/>
    <property type="molecule type" value="Genomic_DNA"/>
</dbReference>
<reference evidence="3" key="1">
    <citation type="submission" date="2021-02" db="EMBL/GenBank/DDBJ databases">
        <authorList>
            <person name="Dougan E. K."/>
            <person name="Rhodes N."/>
            <person name="Thang M."/>
            <person name="Chan C."/>
        </authorList>
    </citation>
    <scope>NUCLEOTIDE SEQUENCE</scope>
</reference>
<dbReference type="Gene3D" id="1.25.10.10">
    <property type="entry name" value="Leucine-rich Repeat Variant"/>
    <property type="match status" value="4"/>
</dbReference>
<organism evidence="3 4">
    <name type="scientific">Polarella glacialis</name>
    <name type="common">Dinoflagellate</name>
    <dbReference type="NCBI Taxonomy" id="89957"/>
    <lineage>
        <taxon>Eukaryota</taxon>
        <taxon>Sar</taxon>
        <taxon>Alveolata</taxon>
        <taxon>Dinophyceae</taxon>
        <taxon>Suessiales</taxon>
        <taxon>Suessiaceae</taxon>
        <taxon>Polarella</taxon>
    </lineage>
</organism>
<dbReference type="InterPro" id="IPR004155">
    <property type="entry name" value="PBS_lyase_HEAT"/>
</dbReference>
<dbReference type="InterPro" id="IPR011989">
    <property type="entry name" value="ARM-like"/>
</dbReference>
<dbReference type="SUPFAM" id="SSF48371">
    <property type="entry name" value="ARM repeat"/>
    <property type="match status" value="2"/>
</dbReference>
<dbReference type="AlphaFoldDB" id="A0A813LMT4"/>
<protein>
    <submittedName>
        <fullName evidence="3">Uncharacterized protein</fullName>
    </submittedName>
</protein>
<dbReference type="Pfam" id="PF13646">
    <property type="entry name" value="HEAT_2"/>
    <property type="match status" value="3"/>
</dbReference>
<dbReference type="GO" id="GO:0016491">
    <property type="term" value="F:oxidoreductase activity"/>
    <property type="evidence" value="ECO:0007669"/>
    <property type="project" value="TreeGrafter"/>
</dbReference>
<comment type="function">
    <text evidence="1">Catalyzes the hydroxylation of the N(6)-(4-aminobutyl)-L-lysine intermediate produced by deoxyhypusine synthase/DHPS on a critical lysine of the eukaryotic translation initiation factor 5A/eIF-5A. This is the second step of the post-translational modification of that lysine into an unusual amino acid residue named hypusine. Hypusination is unique to mature eIF-5A factor and is essential for its function.</text>
</comment>
<dbReference type="Proteomes" id="UP000626109">
    <property type="component" value="Unassembled WGS sequence"/>
</dbReference>
<gene>
    <name evidence="3" type="ORF">PGLA2088_LOCUS47655</name>
</gene>
<dbReference type="SMART" id="SM00567">
    <property type="entry name" value="EZ_HEAT"/>
    <property type="match status" value="9"/>
</dbReference>